<reference evidence="1 2" key="1">
    <citation type="submission" date="2023-07" db="EMBL/GenBank/DDBJ databases">
        <title>Sorghum-associated microbial communities from plants grown in Nebraska, USA.</title>
        <authorList>
            <person name="Schachtman D."/>
        </authorList>
    </citation>
    <scope>NUCLEOTIDE SEQUENCE [LARGE SCALE GENOMIC DNA]</scope>
    <source>
        <strain evidence="1 2">BE211</strain>
    </source>
</reference>
<evidence type="ECO:0000313" key="1">
    <source>
        <dbReference type="EMBL" id="MDR7074186.1"/>
    </source>
</evidence>
<proteinExistence type="predicted"/>
<dbReference type="EMBL" id="JAVDWA010000006">
    <property type="protein sequence ID" value="MDR7074186.1"/>
    <property type="molecule type" value="Genomic_DNA"/>
</dbReference>
<accession>A0ABU1U3X4</accession>
<name>A0ABU1U3X4_9BACL</name>
<dbReference type="RefSeq" id="WP_310260719.1">
    <property type="nucleotide sequence ID" value="NZ_JAVDWA010000006.1"/>
</dbReference>
<evidence type="ECO:0000313" key="2">
    <source>
        <dbReference type="Proteomes" id="UP001258181"/>
    </source>
</evidence>
<gene>
    <name evidence="1" type="ORF">J2X07_003181</name>
</gene>
<keyword evidence="2" id="KW-1185">Reference proteome</keyword>
<dbReference type="Proteomes" id="UP001258181">
    <property type="component" value="Unassembled WGS sequence"/>
</dbReference>
<comment type="caution">
    <text evidence="1">The sequence shown here is derived from an EMBL/GenBank/DDBJ whole genome shotgun (WGS) entry which is preliminary data.</text>
</comment>
<organism evidence="1 2">
    <name type="scientific">Fictibacillus barbaricus</name>
    <dbReference type="NCBI Taxonomy" id="182136"/>
    <lineage>
        <taxon>Bacteria</taxon>
        <taxon>Bacillati</taxon>
        <taxon>Bacillota</taxon>
        <taxon>Bacilli</taxon>
        <taxon>Bacillales</taxon>
        <taxon>Fictibacillaceae</taxon>
        <taxon>Fictibacillus</taxon>
    </lineage>
</organism>
<sequence length="80" mass="9743">MNIFQYQDQEEDHYTNILLNTLSLNNCKLAKPFLQYMIPNESKHFIFNKENVFIRKRYRPDNEKDIELILGVAPYRVYWG</sequence>
<protein>
    <submittedName>
        <fullName evidence="1">Uncharacterized protein</fullName>
    </submittedName>
</protein>